<dbReference type="InterPro" id="IPR005959">
    <property type="entry name" value="Fumarylacetoacetase"/>
</dbReference>
<dbReference type="GO" id="GO:0004334">
    <property type="term" value="F:fumarylacetoacetase activity"/>
    <property type="evidence" value="ECO:0007669"/>
    <property type="project" value="UniProtKB-EC"/>
</dbReference>
<dbReference type="InterPro" id="IPR036663">
    <property type="entry name" value="Fumarylacetoacetase_C_sf"/>
</dbReference>
<gene>
    <name evidence="16" type="primary">fahA</name>
    <name evidence="16" type="ORF">MOP44_00680</name>
</gene>
<dbReference type="NCBIfam" id="TIGR01266">
    <property type="entry name" value="fum_ac_acetase"/>
    <property type="match status" value="1"/>
</dbReference>
<feature type="domain" description="Fumarylacetoacetase N-terminal" evidence="15">
    <location>
        <begin position="20"/>
        <end position="120"/>
    </location>
</feature>
<feature type="binding site" evidence="12">
    <location>
        <position position="357"/>
    </location>
    <ligand>
        <name>substrate</name>
    </ligand>
</feature>
<dbReference type="AlphaFoldDB" id="A0A9J7BP19"/>
<feature type="binding site" evidence="13">
    <location>
        <position position="254"/>
    </location>
    <ligand>
        <name>Mg(2+)</name>
        <dbReference type="ChEBI" id="CHEBI:18420"/>
    </ligand>
</feature>
<feature type="binding site" evidence="12">
    <location>
        <position position="245"/>
    </location>
    <ligand>
        <name>substrate</name>
    </ligand>
</feature>
<dbReference type="GO" id="GO:1902000">
    <property type="term" value="P:homogentisate catabolic process"/>
    <property type="evidence" value="ECO:0007669"/>
    <property type="project" value="TreeGrafter"/>
</dbReference>
<feature type="binding site" evidence="13">
    <location>
        <position position="234"/>
    </location>
    <ligand>
        <name>Mg(2+)</name>
        <dbReference type="ChEBI" id="CHEBI:18420"/>
    </ligand>
</feature>
<dbReference type="Proteomes" id="UP001059380">
    <property type="component" value="Chromosome"/>
</dbReference>
<dbReference type="Pfam" id="PF01557">
    <property type="entry name" value="FAA_hydrolase"/>
    <property type="match status" value="1"/>
</dbReference>
<dbReference type="Pfam" id="PF09298">
    <property type="entry name" value="FAA_hydrolase_N"/>
    <property type="match status" value="1"/>
</dbReference>
<feature type="binding site" evidence="13">
    <location>
        <position position="202"/>
    </location>
    <ligand>
        <name>Ca(2+)</name>
        <dbReference type="ChEBI" id="CHEBI:29108"/>
    </ligand>
</feature>
<accession>A0A9J7BP19</accession>
<feature type="domain" description="Fumarylacetoacetase-like C-terminal" evidence="14">
    <location>
        <begin position="127"/>
        <end position="416"/>
    </location>
</feature>
<feature type="active site" description="Proton acceptor" evidence="11">
    <location>
        <position position="135"/>
    </location>
</feature>
<keyword evidence="9" id="KW-0828">Tyrosine catabolism</keyword>
<proteinExistence type="predicted"/>
<dbReference type="InterPro" id="IPR015377">
    <property type="entry name" value="Fumarylacetoacetase_N"/>
</dbReference>
<evidence type="ECO:0000256" key="10">
    <source>
        <dbReference type="ARBA" id="ARBA00023232"/>
    </source>
</evidence>
<keyword evidence="8 13" id="KW-0460">Magnesium</keyword>
<protein>
    <recommendedName>
        <fullName evidence="4">fumarylacetoacetase</fullName>
        <ecNumber evidence="4">3.7.1.2</ecNumber>
    </recommendedName>
</protein>
<keyword evidence="6 16" id="KW-0378">Hydrolase</keyword>
<feature type="binding site" evidence="13">
    <location>
        <position position="128"/>
    </location>
    <ligand>
        <name>Ca(2+)</name>
        <dbReference type="ChEBI" id="CHEBI:29108"/>
    </ligand>
</feature>
<dbReference type="GO" id="GO:0006572">
    <property type="term" value="P:L-tyrosine catabolic process"/>
    <property type="evidence" value="ECO:0007669"/>
    <property type="project" value="UniProtKB-KW"/>
</dbReference>
<dbReference type="RefSeq" id="WP_260793969.1">
    <property type="nucleotide sequence ID" value="NZ_CP093313.1"/>
</dbReference>
<reference evidence="16" key="1">
    <citation type="submission" date="2021-04" db="EMBL/GenBank/DDBJ databases">
        <title>Phylogenetic analysis of Acidobacteriaceae.</title>
        <authorList>
            <person name="Qiu L."/>
            <person name="Zhang Q."/>
        </authorList>
    </citation>
    <scope>NUCLEOTIDE SEQUENCE</scope>
    <source>
        <strain evidence="16">DSM 25168</strain>
    </source>
</reference>
<evidence type="ECO:0000256" key="4">
    <source>
        <dbReference type="ARBA" id="ARBA00012094"/>
    </source>
</evidence>
<keyword evidence="17" id="KW-1185">Reference proteome</keyword>
<evidence type="ECO:0000256" key="5">
    <source>
        <dbReference type="ARBA" id="ARBA00022723"/>
    </source>
</evidence>
<evidence type="ECO:0000256" key="12">
    <source>
        <dbReference type="PIRSR" id="PIRSR605959-2"/>
    </source>
</evidence>
<keyword evidence="10" id="KW-0585">Phenylalanine catabolism</keyword>
<evidence type="ECO:0000313" key="17">
    <source>
        <dbReference type="Proteomes" id="UP001059380"/>
    </source>
</evidence>
<evidence type="ECO:0000256" key="13">
    <source>
        <dbReference type="PIRSR" id="PIRSR605959-3"/>
    </source>
</evidence>
<comment type="pathway">
    <text evidence="3">Amino-acid degradation; L-phenylalanine degradation; acetoacetate and fumarate from L-phenylalanine: step 6/6.</text>
</comment>
<dbReference type="PANTHER" id="PTHR43069">
    <property type="entry name" value="FUMARYLACETOACETASE"/>
    <property type="match status" value="1"/>
</dbReference>
<evidence type="ECO:0000256" key="11">
    <source>
        <dbReference type="PIRSR" id="PIRSR605959-1"/>
    </source>
</evidence>
<dbReference type="InterPro" id="IPR036462">
    <property type="entry name" value="Fumarylacetoacetase_N_sf"/>
</dbReference>
<dbReference type="GO" id="GO:0006559">
    <property type="term" value="P:L-phenylalanine catabolic process"/>
    <property type="evidence" value="ECO:0007669"/>
    <property type="project" value="UniProtKB-KW"/>
</dbReference>
<evidence type="ECO:0000256" key="3">
    <source>
        <dbReference type="ARBA" id="ARBA00004782"/>
    </source>
</evidence>
<feature type="binding site" evidence="13">
    <location>
        <position position="200"/>
    </location>
    <ligand>
        <name>Ca(2+)</name>
        <dbReference type="ChEBI" id="CHEBI:29108"/>
    </ligand>
</feature>
<feature type="binding site" evidence="12">
    <location>
        <position position="144"/>
    </location>
    <ligand>
        <name>substrate</name>
    </ligand>
</feature>
<dbReference type="GO" id="GO:0046872">
    <property type="term" value="F:metal ion binding"/>
    <property type="evidence" value="ECO:0007669"/>
    <property type="project" value="UniProtKB-KW"/>
</dbReference>
<dbReference type="SUPFAM" id="SSF63433">
    <property type="entry name" value="Fumarylacetoacetate hydrolase, FAH, N-terminal domain"/>
    <property type="match status" value="1"/>
</dbReference>
<feature type="binding site" evidence="13">
    <location>
        <position position="234"/>
    </location>
    <ligand>
        <name>Ca(2+)</name>
        <dbReference type="ChEBI" id="CHEBI:29108"/>
    </ligand>
</feature>
<evidence type="ECO:0000256" key="8">
    <source>
        <dbReference type="ARBA" id="ARBA00022842"/>
    </source>
</evidence>
<evidence type="ECO:0000256" key="7">
    <source>
        <dbReference type="ARBA" id="ARBA00022837"/>
    </source>
</evidence>
<comment type="cofactor">
    <cofactor evidence="2 13">
        <name>Mg(2+)</name>
        <dbReference type="ChEBI" id="CHEBI:18420"/>
    </cofactor>
</comment>
<name>A0A9J7BP19_9BACT</name>
<dbReference type="EMBL" id="CP093313">
    <property type="protein sequence ID" value="UWZ84464.1"/>
    <property type="molecule type" value="Genomic_DNA"/>
</dbReference>
<keyword evidence="7 13" id="KW-0106">Calcium</keyword>
<evidence type="ECO:0000256" key="9">
    <source>
        <dbReference type="ARBA" id="ARBA00022878"/>
    </source>
</evidence>
<dbReference type="SUPFAM" id="SSF56529">
    <property type="entry name" value="FAH"/>
    <property type="match status" value="1"/>
</dbReference>
<feature type="binding site" evidence="13">
    <location>
        <position position="258"/>
    </location>
    <ligand>
        <name>Mg(2+)</name>
        <dbReference type="ChEBI" id="CHEBI:18420"/>
    </ligand>
</feature>
<dbReference type="Gene3D" id="3.90.850.10">
    <property type="entry name" value="Fumarylacetoacetase-like, C-terminal domain"/>
    <property type="match status" value="1"/>
</dbReference>
<evidence type="ECO:0000259" key="14">
    <source>
        <dbReference type="Pfam" id="PF01557"/>
    </source>
</evidence>
<evidence type="ECO:0000256" key="6">
    <source>
        <dbReference type="ARBA" id="ARBA00022801"/>
    </source>
</evidence>
<dbReference type="PANTHER" id="PTHR43069:SF2">
    <property type="entry name" value="FUMARYLACETOACETASE"/>
    <property type="match status" value="1"/>
</dbReference>
<dbReference type="KEGG" id="orp:MOP44_00680"/>
<dbReference type="InterPro" id="IPR011234">
    <property type="entry name" value="Fumarylacetoacetase-like_C"/>
</dbReference>
<evidence type="ECO:0000256" key="1">
    <source>
        <dbReference type="ARBA" id="ARBA00001913"/>
    </source>
</evidence>
<sequence length="423" mass="45662">MALKSWVASANDAKTDFPLANLPYGVFTHAHTTRIGVAIGDQIFDLRSAASESLLADLPDDVVDACTATTLNPLMALGPGAWSALRRRVTELLAESADAETQRKVAAMLVPMGDAEMQLPAQIGDYTDFYASIHHATRVGKLFRPDNPLLPNYKYVPIGYHGRASSIVVSGADIRRPSGQTKPAQANEPAFGPSRSLDYELEIGIFIGQGNALGEPIAIGGAEQHVFGLCLLNDWSARDVQSWEYQPLGPFLAKNFATTISPWVVPLEALAPYRVPMQARPEGDPAPLPYLAGGGDAIEVSLEVYIQSRRMGEEKIEPMRVSRGNLRDLYWSVAQLVTHHASNGCNLRAGDLLATGTISGPEQGSEGCLLEMKHRSDPVKLPTGETRTFLEDGDEVIFRAFAEKDGLPRIGFGSCTGKILPAI</sequence>
<keyword evidence="5 13" id="KW-0479">Metal-binding</keyword>
<dbReference type="EC" id="3.7.1.2" evidence="4"/>
<evidence type="ECO:0000256" key="2">
    <source>
        <dbReference type="ARBA" id="ARBA00001946"/>
    </source>
</evidence>
<feature type="binding site" evidence="12">
    <location>
        <position position="130"/>
    </location>
    <ligand>
        <name>substrate</name>
    </ligand>
</feature>
<evidence type="ECO:0000259" key="15">
    <source>
        <dbReference type="Pfam" id="PF09298"/>
    </source>
</evidence>
<organism evidence="16 17">
    <name type="scientific">Occallatibacter riparius</name>
    <dbReference type="NCBI Taxonomy" id="1002689"/>
    <lineage>
        <taxon>Bacteria</taxon>
        <taxon>Pseudomonadati</taxon>
        <taxon>Acidobacteriota</taxon>
        <taxon>Terriglobia</taxon>
        <taxon>Terriglobales</taxon>
        <taxon>Acidobacteriaceae</taxon>
        <taxon>Occallatibacter</taxon>
    </lineage>
</organism>
<comment type="cofactor">
    <cofactor evidence="1 13">
        <name>Ca(2+)</name>
        <dbReference type="ChEBI" id="CHEBI:29108"/>
    </cofactor>
</comment>
<dbReference type="Gene3D" id="2.30.30.230">
    <property type="entry name" value="Fumarylacetoacetase, N-terminal domain"/>
    <property type="match status" value="1"/>
</dbReference>
<evidence type="ECO:0000313" key="16">
    <source>
        <dbReference type="EMBL" id="UWZ84464.1"/>
    </source>
</evidence>
<feature type="binding site" evidence="12">
    <location>
        <position position="241"/>
    </location>
    <ligand>
        <name>substrate</name>
    </ligand>
</feature>